<evidence type="ECO:0000313" key="1">
    <source>
        <dbReference type="EMBL" id="SDG44319.1"/>
    </source>
</evidence>
<proteinExistence type="predicted"/>
<sequence length="40" mass="4228">MTSVNTPQDGLGRTAALPRLAHHINVLNCAPARVEMGEDA</sequence>
<accession>A0A1G7UBB2</accession>
<gene>
    <name evidence="1" type="ORF">SAMN05421505_104168</name>
</gene>
<reference evidence="1 2" key="1">
    <citation type="submission" date="2016-10" db="EMBL/GenBank/DDBJ databases">
        <authorList>
            <person name="de Groot N.N."/>
        </authorList>
    </citation>
    <scope>NUCLEOTIDE SEQUENCE [LARGE SCALE GENOMIC DNA]</scope>
    <source>
        <strain evidence="1 2">CPCC 201354</strain>
    </source>
</reference>
<dbReference type="Proteomes" id="UP000198923">
    <property type="component" value="Unassembled WGS sequence"/>
</dbReference>
<dbReference type="EMBL" id="FNCN01000004">
    <property type="protein sequence ID" value="SDG44319.1"/>
    <property type="molecule type" value="Genomic_DNA"/>
</dbReference>
<name>A0A1G7UBB2_9ACTN</name>
<keyword evidence="2" id="KW-1185">Reference proteome</keyword>
<evidence type="ECO:0000313" key="2">
    <source>
        <dbReference type="Proteomes" id="UP000198923"/>
    </source>
</evidence>
<organism evidence="1 2">
    <name type="scientific">Sinosporangium album</name>
    <dbReference type="NCBI Taxonomy" id="504805"/>
    <lineage>
        <taxon>Bacteria</taxon>
        <taxon>Bacillati</taxon>
        <taxon>Actinomycetota</taxon>
        <taxon>Actinomycetes</taxon>
        <taxon>Streptosporangiales</taxon>
        <taxon>Streptosporangiaceae</taxon>
        <taxon>Sinosporangium</taxon>
    </lineage>
</organism>
<dbReference type="AlphaFoldDB" id="A0A1G7UBB2"/>
<protein>
    <submittedName>
        <fullName evidence="1">Uncharacterized protein</fullName>
    </submittedName>
</protein>